<organism evidence="2 3">
    <name type="scientific">Meripilus lineatus</name>
    <dbReference type="NCBI Taxonomy" id="2056292"/>
    <lineage>
        <taxon>Eukaryota</taxon>
        <taxon>Fungi</taxon>
        <taxon>Dikarya</taxon>
        <taxon>Basidiomycota</taxon>
        <taxon>Agaricomycotina</taxon>
        <taxon>Agaricomycetes</taxon>
        <taxon>Polyporales</taxon>
        <taxon>Meripilaceae</taxon>
        <taxon>Meripilus</taxon>
    </lineage>
</organism>
<protein>
    <recommendedName>
        <fullName evidence="4">F-box domain-containing protein</fullName>
    </recommendedName>
</protein>
<evidence type="ECO:0000313" key="2">
    <source>
        <dbReference type="EMBL" id="KAJ3477400.1"/>
    </source>
</evidence>
<comment type="caution">
    <text evidence="2">The sequence shown here is derived from an EMBL/GenBank/DDBJ whole genome shotgun (WGS) entry which is preliminary data.</text>
</comment>
<gene>
    <name evidence="2" type="ORF">NLI96_g10489</name>
</gene>
<feature type="region of interest" description="Disordered" evidence="1">
    <location>
        <begin position="607"/>
        <end position="628"/>
    </location>
</feature>
<keyword evidence="3" id="KW-1185">Reference proteome</keyword>
<dbReference type="SUPFAM" id="SSF81383">
    <property type="entry name" value="F-box domain"/>
    <property type="match status" value="1"/>
</dbReference>
<proteinExistence type="predicted"/>
<evidence type="ECO:0000313" key="3">
    <source>
        <dbReference type="Proteomes" id="UP001212997"/>
    </source>
</evidence>
<feature type="region of interest" description="Disordered" evidence="1">
    <location>
        <begin position="1"/>
        <end position="28"/>
    </location>
</feature>
<sequence length="724" mass="81519">MSLETPVLSTHKRKTPPSPTTPKSARDKRIKLQDAASGPQAIAQNSKPPCLLTRFPLEILAEVLSYTGSPKDILALARTSKHFCSVLVNNPGSEFIWRQSRKDCSPPIPDPTPNFTEASYAAFIFDAGVCETCQASCKDMYRSFAIRARICNKPECLAGWLFDQSVSLSSVPPRLHPFFEWMPRTEGTCFNGTQFGADQSFYRRSDYKKAVSDINRAFMSDPTGATYIEEKKKEKEIIAPLLNHAELMIKWREERLVLQRENQKQNNIWMGAVAKREGWKVDEMLQTPHFAGLTRARNAGIERITDADLEAIRPQLEAGILTFREKRQRRTLESDFQGRRKDIQKHYDRVRNTDLLRPLPAFDEFLKLPTMQLMLNNSAAGKHILRELKHVAVVTLLENDLKRWEEGIREKLAETLGFVGWKSSNINKLHPTKRWAARFRCKSCDAAKTKGCFDDKGMGFLDVCQHVCGETKKGGKKKEKWSAEFFEADTKAIQAITQLLEQLGVDPEDPRSLEVEKGVGVKVQCLSCTVPILMTPQMMLSHCRRHESVQFTILTEQEAAELSAELVCSGVREWAMQAGPKGEQIRQNKIFSCRHCVLAAPIQEPEKTMATTAEKEAEQGSQMAPDNLGDQQLEEGEIEDVDAGSSGSRTEGAGDSAKKGKVRGTMRSSWWKERRERTDKVEGPNTLFTFSGFRSHAKTKHGITWIGDEDLVWAGGLSPKKVLG</sequence>
<dbReference type="Proteomes" id="UP001212997">
    <property type="component" value="Unassembled WGS sequence"/>
</dbReference>
<dbReference type="AlphaFoldDB" id="A0AAD5Y992"/>
<dbReference type="EMBL" id="JANAWD010000598">
    <property type="protein sequence ID" value="KAJ3477400.1"/>
    <property type="molecule type" value="Genomic_DNA"/>
</dbReference>
<dbReference type="InterPro" id="IPR036047">
    <property type="entry name" value="F-box-like_dom_sf"/>
</dbReference>
<feature type="region of interest" description="Disordered" evidence="1">
    <location>
        <begin position="640"/>
        <end position="678"/>
    </location>
</feature>
<reference evidence="2" key="1">
    <citation type="submission" date="2022-07" db="EMBL/GenBank/DDBJ databases">
        <title>Genome Sequence of Physisporinus lineatus.</title>
        <authorList>
            <person name="Buettner E."/>
        </authorList>
    </citation>
    <scope>NUCLEOTIDE SEQUENCE</scope>
    <source>
        <strain evidence="2">VT162</strain>
    </source>
</reference>
<dbReference type="CDD" id="cd09917">
    <property type="entry name" value="F-box_SF"/>
    <property type="match status" value="1"/>
</dbReference>
<name>A0AAD5Y992_9APHY</name>
<accession>A0AAD5Y992</accession>
<evidence type="ECO:0000256" key="1">
    <source>
        <dbReference type="SAM" id="MobiDB-lite"/>
    </source>
</evidence>
<evidence type="ECO:0008006" key="4">
    <source>
        <dbReference type="Google" id="ProtNLM"/>
    </source>
</evidence>